<keyword evidence="4" id="KW-0862">Zinc</keyword>
<gene>
    <name evidence="6" type="ORF">DEJ51_31335</name>
</gene>
<reference evidence="6 7" key="1">
    <citation type="submission" date="2018-05" db="EMBL/GenBank/DDBJ databases">
        <title>Streptomyces venezuelae.</title>
        <authorList>
            <person name="Kim W."/>
            <person name="Lee N."/>
            <person name="Cho B.-K."/>
        </authorList>
    </citation>
    <scope>NUCLEOTIDE SEQUENCE [LARGE SCALE GENOMIC DNA]</scope>
    <source>
        <strain evidence="6 7">ATCC 21018</strain>
    </source>
</reference>
<dbReference type="SUPFAM" id="SSF56281">
    <property type="entry name" value="Metallo-hydrolase/oxidoreductase"/>
    <property type="match status" value="1"/>
</dbReference>
<accession>A0A5P2DSB6</accession>
<dbReference type="Proteomes" id="UP000324101">
    <property type="component" value="Chromosome"/>
</dbReference>
<evidence type="ECO:0000256" key="2">
    <source>
        <dbReference type="ARBA" id="ARBA00022723"/>
    </source>
</evidence>
<sequence>MGAAAGAGVGVGAAGVLGAGEALAGTRPGTASAASGSRTQVSTIALGRITVTRVVEFHGELGLTSRDVLPEGGKELWQENRSWLSPDFWDPGTDMLSMALQTWVVRSEGRTILIDTGAGNDKFRPYAKHWQYLDTGFLRRLAQAGVRPQDVDIVVNTHLHNDHVGWNTRREGRAWVPTFPRATYLIPRIEFDYWNPRNPSGPDNPAGQNVWEDSVLPVHEAGLVELWDGAHTIDSGLQLDLAPGHTPGSSVVRLRSGTDRAVFVGDLLHTPLQLEHPELNSCFEEDAKQARVTRRAMLEWAADHNALLLPAHLPGHGAAEVARDGSNFRIKEWAGFSRI</sequence>
<evidence type="ECO:0000256" key="3">
    <source>
        <dbReference type="ARBA" id="ARBA00022801"/>
    </source>
</evidence>
<evidence type="ECO:0000256" key="4">
    <source>
        <dbReference type="ARBA" id="ARBA00022833"/>
    </source>
</evidence>
<protein>
    <submittedName>
        <fullName evidence="6">MBL fold metallo-hydrolase</fullName>
    </submittedName>
</protein>
<dbReference type="SMART" id="SM00849">
    <property type="entry name" value="Lactamase_B"/>
    <property type="match status" value="1"/>
</dbReference>
<dbReference type="EMBL" id="CP029189">
    <property type="protein sequence ID" value="QES58085.1"/>
    <property type="molecule type" value="Genomic_DNA"/>
</dbReference>
<feature type="domain" description="Metallo-beta-lactamase" evidence="5">
    <location>
        <begin position="99"/>
        <end position="312"/>
    </location>
</feature>
<dbReference type="GO" id="GO:0016787">
    <property type="term" value="F:hydrolase activity"/>
    <property type="evidence" value="ECO:0007669"/>
    <property type="project" value="UniProtKB-KW"/>
</dbReference>
<dbReference type="InterPro" id="IPR051013">
    <property type="entry name" value="MBL_superfamily_lactonases"/>
</dbReference>
<name>A0A5P2DSB6_STRVZ</name>
<keyword evidence="3 6" id="KW-0378">Hydrolase</keyword>
<dbReference type="PANTHER" id="PTHR42978:SF6">
    <property type="entry name" value="QUORUM-QUENCHING LACTONASE YTNP-RELATED"/>
    <property type="match status" value="1"/>
</dbReference>
<keyword evidence="2" id="KW-0479">Metal-binding</keyword>
<proteinExistence type="inferred from homology"/>
<dbReference type="CDD" id="cd16277">
    <property type="entry name" value="metallo-hydrolase-like_MBL-fold"/>
    <property type="match status" value="1"/>
</dbReference>
<evidence type="ECO:0000313" key="6">
    <source>
        <dbReference type="EMBL" id="QES58085.1"/>
    </source>
</evidence>
<dbReference type="PANTHER" id="PTHR42978">
    <property type="entry name" value="QUORUM-QUENCHING LACTONASE YTNP-RELATED-RELATED"/>
    <property type="match status" value="1"/>
</dbReference>
<comment type="similarity">
    <text evidence="1">Belongs to the metallo-beta-lactamase superfamily.</text>
</comment>
<dbReference type="InterPro" id="IPR036866">
    <property type="entry name" value="RibonucZ/Hydroxyglut_hydro"/>
</dbReference>
<evidence type="ECO:0000259" key="5">
    <source>
        <dbReference type="SMART" id="SM00849"/>
    </source>
</evidence>
<dbReference type="GO" id="GO:0046872">
    <property type="term" value="F:metal ion binding"/>
    <property type="evidence" value="ECO:0007669"/>
    <property type="project" value="UniProtKB-KW"/>
</dbReference>
<dbReference type="OrthoDB" id="5177904at2"/>
<evidence type="ECO:0000313" key="7">
    <source>
        <dbReference type="Proteomes" id="UP000324101"/>
    </source>
</evidence>
<organism evidence="6 7">
    <name type="scientific">Streptomyces venezuelae</name>
    <dbReference type="NCBI Taxonomy" id="54571"/>
    <lineage>
        <taxon>Bacteria</taxon>
        <taxon>Bacillati</taxon>
        <taxon>Actinomycetota</taxon>
        <taxon>Actinomycetes</taxon>
        <taxon>Kitasatosporales</taxon>
        <taxon>Streptomycetaceae</taxon>
        <taxon>Streptomyces</taxon>
    </lineage>
</organism>
<dbReference type="InterPro" id="IPR001279">
    <property type="entry name" value="Metallo-B-lactamas"/>
</dbReference>
<evidence type="ECO:0000256" key="1">
    <source>
        <dbReference type="ARBA" id="ARBA00007749"/>
    </source>
</evidence>
<dbReference type="Gene3D" id="3.60.15.10">
    <property type="entry name" value="Ribonuclease Z/Hydroxyacylglutathione hydrolase-like"/>
    <property type="match status" value="1"/>
</dbReference>
<dbReference type="Pfam" id="PF00753">
    <property type="entry name" value="Lactamase_B"/>
    <property type="match status" value="1"/>
</dbReference>
<dbReference type="AlphaFoldDB" id="A0A5P2DSB6"/>